<evidence type="ECO:0000256" key="2">
    <source>
        <dbReference type="ARBA" id="ARBA00022448"/>
    </source>
</evidence>
<dbReference type="PANTHER" id="PTHR23501:SF197">
    <property type="entry name" value="COMD"/>
    <property type="match status" value="1"/>
</dbReference>
<feature type="transmembrane region" description="Helical" evidence="7">
    <location>
        <begin position="334"/>
        <end position="352"/>
    </location>
</feature>
<dbReference type="AlphaFoldDB" id="A0A6J6ES84"/>
<feature type="transmembrane region" description="Helical" evidence="7">
    <location>
        <begin position="136"/>
        <end position="157"/>
    </location>
</feature>
<evidence type="ECO:0000256" key="4">
    <source>
        <dbReference type="ARBA" id="ARBA00022692"/>
    </source>
</evidence>
<feature type="transmembrane region" description="Helical" evidence="7">
    <location>
        <begin position="104"/>
        <end position="124"/>
    </location>
</feature>
<feature type="transmembrane region" description="Helical" evidence="7">
    <location>
        <begin position="500"/>
        <end position="520"/>
    </location>
</feature>
<keyword evidence="3" id="KW-1003">Cell membrane</keyword>
<reference evidence="9" key="1">
    <citation type="submission" date="2020-05" db="EMBL/GenBank/DDBJ databases">
        <authorList>
            <person name="Chiriac C."/>
            <person name="Salcher M."/>
            <person name="Ghai R."/>
            <person name="Kavagutti S V."/>
        </authorList>
    </citation>
    <scope>NUCLEOTIDE SEQUENCE</scope>
</reference>
<feature type="transmembrane region" description="Helical" evidence="7">
    <location>
        <begin position="74"/>
        <end position="92"/>
    </location>
</feature>
<evidence type="ECO:0000313" key="9">
    <source>
        <dbReference type="EMBL" id="CAB4577453.1"/>
    </source>
</evidence>
<comment type="subcellular location">
    <subcellularLocation>
        <location evidence="1">Cell membrane</location>
        <topology evidence="1">Multi-pass membrane protein</topology>
    </subcellularLocation>
</comment>
<evidence type="ECO:0000256" key="1">
    <source>
        <dbReference type="ARBA" id="ARBA00004651"/>
    </source>
</evidence>
<accession>A0A6J6ES84</accession>
<dbReference type="EMBL" id="CAEZTO010000032">
    <property type="protein sequence ID" value="CAB4577453.1"/>
    <property type="molecule type" value="Genomic_DNA"/>
</dbReference>
<feature type="transmembrane region" description="Helical" evidence="7">
    <location>
        <begin position="224"/>
        <end position="248"/>
    </location>
</feature>
<dbReference type="PANTHER" id="PTHR23501">
    <property type="entry name" value="MAJOR FACILITATOR SUPERFAMILY"/>
    <property type="match status" value="1"/>
</dbReference>
<dbReference type="Gene3D" id="1.20.1250.20">
    <property type="entry name" value="MFS general substrate transporter like domains"/>
    <property type="match status" value="1"/>
</dbReference>
<dbReference type="GO" id="GO:0022857">
    <property type="term" value="F:transmembrane transporter activity"/>
    <property type="evidence" value="ECO:0007669"/>
    <property type="project" value="InterPro"/>
</dbReference>
<keyword evidence="5 7" id="KW-1133">Transmembrane helix</keyword>
<dbReference type="GO" id="GO:0005886">
    <property type="term" value="C:plasma membrane"/>
    <property type="evidence" value="ECO:0007669"/>
    <property type="project" value="UniProtKB-SubCell"/>
</dbReference>
<organism evidence="9">
    <name type="scientific">freshwater metagenome</name>
    <dbReference type="NCBI Taxonomy" id="449393"/>
    <lineage>
        <taxon>unclassified sequences</taxon>
        <taxon>metagenomes</taxon>
        <taxon>ecological metagenomes</taxon>
    </lineage>
</organism>
<feature type="transmembrane region" description="Helical" evidence="7">
    <location>
        <begin position="169"/>
        <end position="189"/>
    </location>
</feature>
<evidence type="ECO:0000256" key="5">
    <source>
        <dbReference type="ARBA" id="ARBA00022989"/>
    </source>
</evidence>
<dbReference type="Gene3D" id="1.20.1720.10">
    <property type="entry name" value="Multidrug resistance protein D"/>
    <property type="match status" value="1"/>
</dbReference>
<keyword evidence="6 7" id="KW-0472">Membrane</keyword>
<dbReference type="Pfam" id="PF07690">
    <property type="entry name" value="MFS_1"/>
    <property type="match status" value="1"/>
</dbReference>
<sequence length="542" mass="57906">MTHKQIWVVLIGLMSGMFLAALDQSVVSAAMRTIADDLGGLSLQAWATTAYLITSTVSTPIYGKLGDIFGRRPVFLTAIAIFIIGSVTTGFANTMFELAAYRALQGVGAGGLFALALTIVADIVPPRERARYQGMFLAVFGSSSLLGPVIGGTLAGIDEFLFVEGWRWIFLMNLPIGALSLVMVITFLHVPHTPRKQKIDWWGAAAIIMATVPLLLLAEQGRVWGWTSALSIGMAVTGVVGIVLFIMIEKKMGDSALIPLSIFKSQTFARTQVLGFLVGAGMFGGMIVIPLIIQIVYGVSPTLTGLMMLPMVFGMMVATITAGRVTAKTGKYRFFFNTGTATLFVGYIYMVVFLEADIPLWIVAIGMVLVGLGLGQLMQTTMVASQNSVEARDIGVATSSATFFRQMGGTLGVAVFMSILFGQVGDKIAEAFRKPEVANGISEALNDPAVLQNPSNEGILGVYQAGPSAATSVTEDSSFLIDADERLTLPFRMGFIESSLSVFLLAAIIIGVGFVISWFIKEVPLREKSASQEVAEQAGMVH</sequence>
<dbReference type="InterPro" id="IPR020846">
    <property type="entry name" value="MFS_dom"/>
</dbReference>
<name>A0A6J6ES84_9ZZZZ</name>
<evidence type="ECO:0000259" key="8">
    <source>
        <dbReference type="PROSITE" id="PS50850"/>
    </source>
</evidence>
<feature type="transmembrane region" description="Helical" evidence="7">
    <location>
        <begin position="201"/>
        <end position="218"/>
    </location>
</feature>
<dbReference type="InterPro" id="IPR036259">
    <property type="entry name" value="MFS_trans_sf"/>
</dbReference>
<feature type="transmembrane region" description="Helical" evidence="7">
    <location>
        <begin position="273"/>
        <end position="297"/>
    </location>
</feature>
<keyword evidence="4 7" id="KW-0812">Transmembrane</keyword>
<evidence type="ECO:0000256" key="3">
    <source>
        <dbReference type="ARBA" id="ARBA00022475"/>
    </source>
</evidence>
<dbReference type="PRINTS" id="PR01036">
    <property type="entry name" value="TCRTETB"/>
</dbReference>
<dbReference type="InterPro" id="IPR011701">
    <property type="entry name" value="MFS"/>
</dbReference>
<proteinExistence type="predicted"/>
<dbReference type="SUPFAM" id="SSF103473">
    <property type="entry name" value="MFS general substrate transporter"/>
    <property type="match status" value="2"/>
</dbReference>
<evidence type="ECO:0000256" key="6">
    <source>
        <dbReference type="ARBA" id="ARBA00023136"/>
    </source>
</evidence>
<dbReference type="CDD" id="cd17502">
    <property type="entry name" value="MFS_Azr1_MDR_like"/>
    <property type="match status" value="1"/>
</dbReference>
<protein>
    <submittedName>
        <fullName evidence="9">Unannotated protein</fullName>
    </submittedName>
</protein>
<feature type="transmembrane region" description="Helical" evidence="7">
    <location>
        <begin position="358"/>
        <end position="378"/>
    </location>
</feature>
<dbReference type="FunFam" id="1.20.1720.10:FF:000004">
    <property type="entry name" value="EmrB/QacA family drug resistance transporter"/>
    <property type="match status" value="1"/>
</dbReference>
<gene>
    <name evidence="9" type="ORF">UFOPK1693_01105</name>
</gene>
<feature type="transmembrane region" description="Helical" evidence="7">
    <location>
        <begin position="45"/>
        <end position="62"/>
    </location>
</feature>
<dbReference type="PROSITE" id="PS50850">
    <property type="entry name" value="MFS"/>
    <property type="match status" value="1"/>
</dbReference>
<evidence type="ECO:0000256" key="7">
    <source>
        <dbReference type="SAM" id="Phobius"/>
    </source>
</evidence>
<feature type="domain" description="Major facilitator superfamily (MFS) profile" evidence="8">
    <location>
        <begin position="9"/>
        <end position="525"/>
    </location>
</feature>
<feature type="transmembrane region" description="Helical" evidence="7">
    <location>
        <begin position="303"/>
        <end position="322"/>
    </location>
</feature>
<keyword evidence="2" id="KW-0813">Transport</keyword>